<dbReference type="InParanoid" id="E2AV64"/>
<accession>E2AV64</accession>
<gene>
    <name evidence="1" type="ORF">EAG_12656</name>
</gene>
<name>E2AV64_CAMFO</name>
<evidence type="ECO:0000313" key="1">
    <source>
        <dbReference type="EMBL" id="EFN62676.1"/>
    </source>
</evidence>
<sequence length="106" mass="11792">MIESFSIEEESSLPLVLFSAFARSGLGFRVVSLVRVESEKVKIAVTNAINPTQAVTSPEDAIRRENGTNLQRQCEYVQTAKNTIAERTSHKTNEKMDPIKLAEILV</sequence>
<proteinExistence type="predicted"/>
<dbReference type="AlphaFoldDB" id="E2AV64"/>
<dbReference type="Proteomes" id="UP000000311">
    <property type="component" value="Unassembled WGS sequence"/>
</dbReference>
<organism evidence="2">
    <name type="scientific">Camponotus floridanus</name>
    <name type="common">Florida carpenter ant</name>
    <dbReference type="NCBI Taxonomy" id="104421"/>
    <lineage>
        <taxon>Eukaryota</taxon>
        <taxon>Metazoa</taxon>
        <taxon>Ecdysozoa</taxon>
        <taxon>Arthropoda</taxon>
        <taxon>Hexapoda</taxon>
        <taxon>Insecta</taxon>
        <taxon>Pterygota</taxon>
        <taxon>Neoptera</taxon>
        <taxon>Endopterygota</taxon>
        <taxon>Hymenoptera</taxon>
        <taxon>Apocrita</taxon>
        <taxon>Aculeata</taxon>
        <taxon>Formicoidea</taxon>
        <taxon>Formicidae</taxon>
        <taxon>Formicinae</taxon>
        <taxon>Camponotus</taxon>
    </lineage>
</organism>
<keyword evidence="2" id="KW-1185">Reference proteome</keyword>
<dbReference type="EMBL" id="GL443031">
    <property type="protein sequence ID" value="EFN62676.1"/>
    <property type="molecule type" value="Genomic_DNA"/>
</dbReference>
<protein>
    <submittedName>
        <fullName evidence="1">Uncharacterized protein</fullName>
    </submittedName>
</protein>
<evidence type="ECO:0000313" key="2">
    <source>
        <dbReference type="Proteomes" id="UP000000311"/>
    </source>
</evidence>
<reference evidence="1 2" key="1">
    <citation type="journal article" date="2010" name="Science">
        <title>Genomic comparison of the ants Camponotus floridanus and Harpegnathos saltator.</title>
        <authorList>
            <person name="Bonasio R."/>
            <person name="Zhang G."/>
            <person name="Ye C."/>
            <person name="Mutti N.S."/>
            <person name="Fang X."/>
            <person name="Qin N."/>
            <person name="Donahue G."/>
            <person name="Yang P."/>
            <person name="Li Q."/>
            <person name="Li C."/>
            <person name="Zhang P."/>
            <person name="Huang Z."/>
            <person name="Berger S.L."/>
            <person name="Reinberg D."/>
            <person name="Wang J."/>
            <person name="Liebig J."/>
        </authorList>
    </citation>
    <scope>NUCLEOTIDE SEQUENCE [LARGE SCALE GENOMIC DNA]</scope>
    <source>
        <strain evidence="2">C129</strain>
    </source>
</reference>